<dbReference type="Proteomes" id="UP001225906">
    <property type="component" value="Unassembled WGS sequence"/>
</dbReference>
<dbReference type="EMBL" id="JAVCAP010000004">
    <property type="protein sequence ID" value="MDP8566946.1"/>
    <property type="molecule type" value="Genomic_DNA"/>
</dbReference>
<gene>
    <name evidence="5 7" type="primary">coaE</name>
    <name evidence="7" type="ORF">Q9291_03690</name>
</gene>
<keyword evidence="5 7" id="KW-0808">Transferase</keyword>
<comment type="caution">
    <text evidence="7">The sequence shown here is derived from an EMBL/GenBank/DDBJ whole genome shotgun (WGS) entry which is preliminary data.</text>
</comment>
<dbReference type="HAMAP" id="MF_00376">
    <property type="entry name" value="Dephospho_CoA_kinase"/>
    <property type="match status" value="1"/>
</dbReference>
<dbReference type="PROSITE" id="PS51219">
    <property type="entry name" value="DPCK"/>
    <property type="match status" value="1"/>
</dbReference>
<dbReference type="InterPro" id="IPR001977">
    <property type="entry name" value="Depp_CoAkinase"/>
</dbReference>
<evidence type="ECO:0000313" key="7">
    <source>
        <dbReference type="EMBL" id="MDP8566946.1"/>
    </source>
</evidence>
<reference evidence="8" key="1">
    <citation type="journal article" date="2019" name="Int. J. Syst. Evol. Microbiol.">
        <title>The Global Catalogue of Microorganisms (GCM) 10K type strain sequencing project: providing services to taxonomists for standard genome sequencing and annotation.</title>
        <authorList>
            <consortium name="The Broad Institute Genomics Platform"/>
            <consortium name="The Broad Institute Genome Sequencing Center for Infectious Disease"/>
            <person name="Wu L."/>
            <person name="Ma J."/>
        </authorList>
    </citation>
    <scope>NUCLEOTIDE SEQUENCE [LARGE SCALE GENOMIC DNA]</scope>
    <source>
        <strain evidence="8">VKM B-3159</strain>
    </source>
</reference>
<dbReference type="NCBIfam" id="TIGR00152">
    <property type="entry name" value="dephospho-CoA kinase"/>
    <property type="match status" value="1"/>
</dbReference>
<dbReference type="PANTHER" id="PTHR10695">
    <property type="entry name" value="DEPHOSPHO-COA KINASE-RELATED"/>
    <property type="match status" value="1"/>
</dbReference>
<keyword evidence="8" id="KW-1185">Reference proteome</keyword>
<evidence type="ECO:0000256" key="4">
    <source>
        <dbReference type="ARBA" id="ARBA00022993"/>
    </source>
</evidence>
<dbReference type="PANTHER" id="PTHR10695:SF46">
    <property type="entry name" value="BIFUNCTIONAL COENZYME A SYNTHASE-RELATED"/>
    <property type="match status" value="1"/>
</dbReference>
<comment type="similarity">
    <text evidence="1 5">Belongs to the CoaE family.</text>
</comment>
<sequence length="200" mass="21825">MAKVVAVTGGIGSGKSEVCKSFAALGVPVIDLDVIARAMSAPGSPAMQAVREVFGTEMFEADGSLHRANLRALVFSNPDALEQLNNIMHPAIRAEAIRQITSLSATPYVVLAIPLLVESRQDWPLIDHVMVVDCDEQTQLERVLQRNQLSTEMVQAMMAAQSSREQRLAIADTVLDNQSSLQNLHEKVVAFHKNFSKTCQ</sequence>
<organism evidence="7 8">
    <name type="scientific">Methylophilus aquaticus</name>
    <dbReference type="NCBI Taxonomy" id="1971610"/>
    <lineage>
        <taxon>Bacteria</taxon>
        <taxon>Pseudomonadati</taxon>
        <taxon>Pseudomonadota</taxon>
        <taxon>Betaproteobacteria</taxon>
        <taxon>Nitrosomonadales</taxon>
        <taxon>Methylophilaceae</taxon>
        <taxon>Methylophilus</taxon>
    </lineage>
</organism>
<comment type="function">
    <text evidence="5">Catalyzes the phosphorylation of the 3'-hydroxyl group of dephosphocoenzyme A to form coenzyme A.</text>
</comment>
<evidence type="ECO:0000256" key="2">
    <source>
        <dbReference type="ARBA" id="ARBA00022741"/>
    </source>
</evidence>
<evidence type="ECO:0000256" key="3">
    <source>
        <dbReference type="ARBA" id="ARBA00022840"/>
    </source>
</evidence>
<dbReference type="CDD" id="cd02022">
    <property type="entry name" value="DPCK"/>
    <property type="match status" value="1"/>
</dbReference>
<evidence type="ECO:0000313" key="8">
    <source>
        <dbReference type="Proteomes" id="UP001225906"/>
    </source>
</evidence>
<dbReference type="EC" id="2.7.1.24" evidence="5 6"/>
<keyword evidence="2 5" id="KW-0547">Nucleotide-binding</keyword>
<dbReference type="RefSeq" id="WP_306388644.1">
    <property type="nucleotide sequence ID" value="NZ_JAVCAP010000004.1"/>
</dbReference>
<protein>
    <recommendedName>
        <fullName evidence="5 6">Dephospho-CoA kinase</fullName>
        <ecNumber evidence="5 6">2.7.1.24</ecNumber>
    </recommendedName>
    <alternativeName>
        <fullName evidence="5">Dephosphocoenzyme A kinase</fullName>
    </alternativeName>
</protein>
<evidence type="ECO:0000256" key="1">
    <source>
        <dbReference type="ARBA" id="ARBA00009018"/>
    </source>
</evidence>
<dbReference type="InterPro" id="IPR027417">
    <property type="entry name" value="P-loop_NTPase"/>
</dbReference>
<dbReference type="GO" id="GO:0004140">
    <property type="term" value="F:dephospho-CoA kinase activity"/>
    <property type="evidence" value="ECO:0007669"/>
    <property type="project" value="UniProtKB-EC"/>
</dbReference>
<dbReference type="Pfam" id="PF01121">
    <property type="entry name" value="CoaE"/>
    <property type="match status" value="1"/>
</dbReference>
<dbReference type="SUPFAM" id="SSF52540">
    <property type="entry name" value="P-loop containing nucleoside triphosphate hydrolases"/>
    <property type="match status" value="1"/>
</dbReference>
<keyword evidence="3 5" id="KW-0067">ATP-binding</keyword>
<keyword evidence="5" id="KW-0963">Cytoplasm</keyword>
<evidence type="ECO:0000256" key="6">
    <source>
        <dbReference type="NCBIfam" id="TIGR00152"/>
    </source>
</evidence>
<keyword evidence="4 5" id="KW-0173">Coenzyme A biosynthesis</keyword>
<evidence type="ECO:0000256" key="5">
    <source>
        <dbReference type="HAMAP-Rule" id="MF_00376"/>
    </source>
</evidence>
<comment type="catalytic activity">
    <reaction evidence="5">
        <text>3'-dephospho-CoA + ATP = ADP + CoA + H(+)</text>
        <dbReference type="Rhea" id="RHEA:18245"/>
        <dbReference type="ChEBI" id="CHEBI:15378"/>
        <dbReference type="ChEBI" id="CHEBI:30616"/>
        <dbReference type="ChEBI" id="CHEBI:57287"/>
        <dbReference type="ChEBI" id="CHEBI:57328"/>
        <dbReference type="ChEBI" id="CHEBI:456216"/>
        <dbReference type="EC" id="2.7.1.24"/>
    </reaction>
</comment>
<keyword evidence="5 7" id="KW-0418">Kinase</keyword>
<comment type="subcellular location">
    <subcellularLocation>
        <location evidence="5">Cytoplasm</location>
    </subcellularLocation>
</comment>
<name>A0ABT9JQY1_9PROT</name>
<feature type="binding site" evidence="5">
    <location>
        <begin position="12"/>
        <end position="17"/>
    </location>
    <ligand>
        <name>ATP</name>
        <dbReference type="ChEBI" id="CHEBI:30616"/>
    </ligand>
</feature>
<accession>A0ABT9JQY1</accession>
<comment type="pathway">
    <text evidence="5">Cofactor biosynthesis; coenzyme A biosynthesis; CoA from (R)-pantothenate: step 5/5.</text>
</comment>
<dbReference type="Gene3D" id="3.40.50.300">
    <property type="entry name" value="P-loop containing nucleotide triphosphate hydrolases"/>
    <property type="match status" value="1"/>
</dbReference>
<proteinExistence type="inferred from homology"/>